<evidence type="ECO:0000313" key="1">
    <source>
        <dbReference type="EMBL" id="PDP43285.1"/>
    </source>
</evidence>
<sequence>MITMKKTSFPKCSAWKMHTSYPQEWRIFFGNNFGLTRTVRKKKIIRHFMKIRLIFFLGLTLLLCFGCTSSRDEERLCEIFEQSKKVPEYDEIATFVNSPKFKQICCDELVALDALYPAWRDSVSINFRSLHFYPKSVHKGVKLFTSYYHPRQFGGKKIDFQCIADGNHNCIKI</sequence>
<accession>A0A2A6E732</accession>
<dbReference type="Proteomes" id="UP000219259">
    <property type="component" value="Unassembled WGS sequence"/>
</dbReference>
<protein>
    <submittedName>
        <fullName evidence="1">Uncharacterized protein</fullName>
    </submittedName>
</protein>
<comment type="caution">
    <text evidence="1">The sequence shown here is derived from an EMBL/GenBank/DDBJ whole genome shotgun (WGS) entry which is preliminary data.</text>
</comment>
<proteinExistence type="predicted"/>
<reference evidence="1 2" key="1">
    <citation type="submission" date="2017-09" db="EMBL/GenBank/DDBJ databases">
        <title>Phase variable restriction modification systems are present in the genome sequences of periodontal pathogens Prevotella intermedia, Tannerella forsythia and Porphyromonas gingivalis.</title>
        <authorList>
            <person name="Haigh R.D."/>
            <person name="Crawford L."/>
            <person name="Ralph J."/>
            <person name="Wanford J."/>
            <person name="Vartoukian S.R."/>
            <person name="Hijazib K."/>
            <person name="Wade W."/>
            <person name="Oggioni M.R."/>
        </authorList>
    </citation>
    <scope>NUCLEOTIDE SEQUENCE [LARGE SCALE GENOMIC DNA]</scope>
    <source>
        <strain evidence="1 2">WW11663</strain>
    </source>
</reference>
<dbReference type="AlphaFoldDB" id="A0A2A6E732"/>
<dbReference type="EMBL" id="NSLJ01000023">
    <property type="protein sequence ID" value="PDP43285.1"/>
    <property type="molecule type" value="Genomic_DNA"/>
</dbReference>
<evidence type="ECO:0000313" key="2">
    <source>
        <dbReference type="Proteomes" id="UP000219259"/>
    </source>
</evidence>
<name>A0A2A6E732_TANFO</name>
<gene>
    <name evidence="1" type="ORF">CLI86_09215</name>
</gene>
<organism evidence="1 2">
    <name type="scientific">Tannerella forsythia</name>
    <name type="common">Bacteroides forsythus</name>
    <dbReference type="NCBI Taxonomy" id="28112"/>
    <lineage>
        <taxon>Bacteria</taxon>
        <taxon>Pseudomonadati</taxon>
        <taxon>Bacteroidota</taxon>
        <taxon>Bacteroidia</taxon>
        <taxon>Bacteroidales</taxon>
        <taxon>Tannerellaceae</taxon>
        <taxon>Tannerella</taxon>
    </lineage>
</organism>